<dbReference type="AlphaFoldDB" id="E3RRG6"/>
<reference evidence="2 3" key="1">
    <citation type="journal article" date="2010" name="Genome Biol.">
        <title>A first genome assembly of the barley fungal pathogen Pyrenophora teres f. teres.</title>
        <authorList>
            <person name="Ellwood S.R."/>
            <person name="Liu Z."/>
            <person name="Syme R.A."/>
            <person name="Lai Z."/>
            <person name="Hane J.K."/>
            <person name="Keiper F."/>
            <person name="Moffat C.S."/>
            <person name="Oliver R.P."/>
            <person name="Friesen T.L."/>
        </authorList>
    </citation>
    <scope>NUCLEOTIDE SEQUENCE [LARGE SCALE GENOMIC DNA]</scope>
    <source>
        <strain evidence="2 3">0-1</strain>
    </source>
</reference>
<proteinExistence type="predicted"/>
<dbReference type="PROSITE" id="PS50181">
    <property type="entry name" value="FBOX"/>
    <property type="match status" value="1"/>
</dbReference>
<dbReference type="EMBL" id="GL534649">
    <property type="protein sequence ID" value="EFQ91683.1"/>
    <property type="molecule type" value="Genomic_DNA"/>
</dbReference>
<keyword evidence="3" id="KW-1185">Reference proteome</keyword>
<protein>
    <recommendedName>
        <fullName evidence="1">F-box domain-containing protein</fullName>
    </recommendedName>
</protein>
<dbReference type="Proteomes" id="UP000001067">
    <property type="component" value="Unassembled WGS sequence"/>
</dbReference>
<dbReference type="SUPFAM" id="SSF81383">
    <property type="entry name" value="F-box domain"/>
    <property type="match status" value="1"/>
</dbReference>
<organism evidence="3">
    <name type="scientific">Pyrenophora teres f. teres (strain 0-1)</name>
    <name type="common">Barley net blotch fungus</name>
    <name type="synonym">Drechslera teres f. teres</name>
    <dbReference type="NCBI Taxonomy" id="861557"/>
    <lineage>
        <taxon>Eukaryota</taxon>
        <taxon>Fungi</taxon>
        <taxon>Dikarya</taxon>
        <taxon>Ascomycota</taxon>
        <taxon>Pezizomycotina</taxon>
        <taxon>Dothideomycetes</taxon>
        <taxon>Pleosporomycetidae</taxon>
        <taxon>Pleosporales</taxon>
        <taxon>Pleosporineae</taxon>
        <taxon>Pleosporaceae</taxon>
        <taxon>Pyrenophora</taxon>
    </lineage>
</organism>
<dbReference type="HOGENOM" id="CLU_627000_0_0_1"/>
<name>E3RRG6_PYRTT</name>
<dbReference type="InterPro" id="IPR036047">
    <property type="entry name" value="F-box-like_dom_sf"/>
</dbReference>
<dbReference type="KEGG" id="pte:PTT_11400"/>
<evidence type="ECO:0000313" key="3">
    <source>
        <dbReference type="Proteomes" id="UP000001067"/>
    </source>
</evidence>
<gene>
    <name evidence="2" type="ORF">PTT_11400</name>
</gene>
<dbReference type="InterPro" id="IPR001810">
    <property type="entry name" value="F-box_dom"/>
</dbReference>
<feature type="domain" description="F-box" evidence="1">
    <location>
        <begin position="1"/>
        <end position="48"/>
    </location>
</feature>
<sequence length="483" mass="56020">MAVLTDLPVELLVCVFHYLESIDDVHYLGRVCKKTYGIISQRSFYLEIIRTVIQYAPQHRYDYQLCNVLRLHHNVVNDLERHYRTSLGVVPGTVPLYDFTSSWQQSLKSITSSCSDLAAWSDNAVCDVLARYQGIRILEDVWLERELSETDFVTVDGSSDAQQLEDRYFDLCDRNDQFADGELPPRNPQNPHTQSYIKFNSDQRGRFYAALVYVWLLSEIQWVSTQLVQLGSVSMSGLVRSLENCKNSMAKEQASPLLDELDRYAVFTFLYHHLFPLYAEFLADQDSSQLPLTFDSDFNNHGAHWMLQLVLMAGQAYLQPPDLIDLLVREKVSRRPPYPVVTLPRSSAIWRQPVSTLFPVGVSLCDESYQQSFQIMSQYCLSVICRSSILSERQRAVLRPIGLPALGKGLFRVVADYTRMYLSERAMVAFEMHESRREDTRVVRTAFPREWKHMQWSIWWWANSEDKARMKMERWTLGAGRTL</sequence>
<accession>E3RRG6</accession>
<dbReference type="eggNOG" id="ENOG502SYA6">
    <property type="taxonomic scope" value="Eukaryota"/>
</dbReference>
<dbReference type="OrthoDB" id="5384804at2759"/>
<evidence type="ECO:0000313" key="2">
    <source>
        <dbReference type="EMBL" id="EFQ91683.1"/>
    </source>
</evidence>
<evidence type="ECO:0000259" key="1">
    <source>
        <dbReference type="PROSITE" id="PS50181"/>
    </source>
</evidence>
<dbReference type="Pfam" id="PF12937">
    <property type="entry name" value="F-box-like"/>
    <property type="match status" value="1"/>
</dbReference>